<gene>
    <name evidence="9" type="ORF">HID58_019380</name>
</gene>
<evidence type="ECO:0000256" key="3">
    <source>
        <dbReference type="ARBA" id="ARBA00022441"/>
    </source>
</evidence>
<dbReference type="PROSITE" id="PS51752">
    <property type="entry name" value="JACALIN_LECTIN"/>
    <property type="match status" value="4"/>
</dbReference>
<dbReference type="SMART" id="SM00612">
    <property type="entry name" value="Kelch"/>
    <property type="match status" value="8"/>
</dbReference>
<feature type="domain" description="Jacalin-type lectin" evidence="8">
    <location>
        <begin position="1312"/>
        <end position="1449"/>
    </location>
</feature>
<protein>
    <recommendedName>
        <fullName evidence="8">Jacalin-type lectin domain-containing protein</fullName>
    </recommendedName>
</protein>
<organism evidence="9 10">
    <name type="scientific">Brassica napus</name>
    <name type="common">Rape</name>
    <dbReference type="NCBI Taxonomy" id="3708"/>
    <lineage>
        <taxon>Eukaryota</taxon>
        <taxon>Viridiplantae</taxon>
        <taxon>Streptophyta</taxon>
        <taxon>Embryophyta</taxon>
        <taxon>Tracheophyta</taxon>
        <taxon>Spermatophyta</taxon>
        <taxon>Magnoliopsida</taxon>
        <taxon>eudicotyledons</taxon>
        <taxon>Gunneridae</taxon>
        <taxon>Pentapetalae</taxon>
        <taxon>rosids</taxon>
        <taxon>malvids</taxon>
        <taxon>Brassicales</taxon>
        <taxon>Brassicaceae</taxon>
        <taxon>Brassiceae</taxon>
        <taxon>Brassica</taxon>
    </lineage>
</organism>
<comment type="caution">
    <text evidence="9">The sequence shown here is derived from an EMBL/GenBank/DDBJ whole genome shotgun (WGS) entry which is preliminary data.</text>
</comment>
<keyword evidence="7" id="KW-0456">Lyase</keyword>
<dbReference type="SMART" id="SM00915">
    <property type="entry name" value="Jacalin"/>
    <property type="match status" value="4"/>
</dbReference>
<dbReference type="EMBL" id="JAGKQM010000005">
    <property type="protein sequence ID" value="KAH0927124.1"/>
    <property type="molecule type" value="Genomic_DNA"/>
</dbReference>
<comment type="cofactor">
    <cofactor evidence="1">
        <name>Fe(2+)</name>
        <dbReference type="ChEBI" id="CHEBI:29033"/>
    </cofactor>
</comment>
<keyword evidence="10" id="KW-1185">Reference proteome</keyword>
<feature type="domain" description="Jacalin-type lectin" evidence="8">
    <location>
        <begin position="4"/>
        <end position="132"/>
    </location>
</feature>
<dbReference type="InterPro" id="IPR006652">
    <property type="entry name" value="Kelch_1"/>
</dbReference>
<evidence type="ECO:0000256" key="7">
    <source>
        <dbReference type="ARBA" id="ARBA00023239"/>
    </source>
</evidence>
<comment type="similarity">
    <text evidence="2">Belongs to the jacalin lectin family.</text>
</comment>
<keyword evidence="5" id="KW-0677">Repeat</keyword>
<dbReference type="CDD" id="cd09612">
    <property type="entry name" value="Jacalin"/>
    <property type="match status" value="3"/>
</dbReference>
<evidence type="ECO:0000256" key="1">
    <source>
        <dbReference type="ARBA" id="ARBA00001954"/>
    </source>
</evidence>
<dbReference type="InterPro" id="IPR001229">
    <property type="entry name" value="Jacalin-like_lectin_dom"/>
</dbReference>
<evidence type="ECO:0000256" key="2">
    <source>
        <dbReference type="ARBA" id="ARBA00006568"/>
    </source>
</evidence>
<keyword evidence="3" id="KW-0880">Kelch repeat</keyword>
<sequence length="1507" mass="165847">MAMAQKLEAKGGEKGAVWDDGVHENVKKVYVGQGQDCIAFVKFEYVDGSQVVVGDEHGKETLLGVEELEVDEDDYIIYVEAFPYVSFPTTPELRGKWIKVVQEKGEGPGLRCSHAIAQAGNKIYSFGGELTPNHPIDKDLYVFDLETRTWSISPVTGDVPHLSCLGVRMVSVGSTLYVFGGRDASRKYNGFYTFDTTKNVWKLLTPVEEGPIPRSFHSMAADDKNIYVFGGVSATERLKNLDAYNIVDQKWVQCATPGESFSIRGGAGLEVVQGKVWMVYGFNGCEVDDVHYYDPVEDKWTQVETFGEKPSARSVFASAVVGKHIVLFGGEVAMDPLAHVGPGQLAGGTFAMNTETLKWERLDKLGKEEETPNIRGWSASTSGTIDGKKGLVMHGGKAQTNGQMAQKLDAKGGKQGNAWDDGVHENVRKVYLGKGPDCIAFVKFEYVDGTNVVIGDEHGEKTQEIEEFVVDVDDYIVYVEAFRETATQETIVDLKFETCKGKTNKHFTTSPGVKFVLQGGKIVGFHGRSTNVLHALGAYVSDPISTFQLHGKWTKVEQKGKAPGLRCSHAIAQVGNKIYSFGGEFTPNVPIDKDLYVFDLKTGKWSIAPATGDIPHLSCLGVRMVSVGTNLYVFGGRDAVRKYNAFYSYDTTKNVWKLLTPLEEGPTPRSFHSMAADDKNVYVFGGVSSTTRVKTLDVYNIADKKWKPCATPGEAFSIRGGSGLEVVNGKVWVVYGFNNYEIDDIYCYNPIGDKWTQVETTGEQPSGRSVFASEYIVIFGGEVDMDPEAHVGPGQLMDGTFALDTETLKWERLDKLGEEKEVTPEIRGWTASTSATINGKKGLLMHGGKAQTNDQMVLKLEAKGGKKGNVWDDGVHENVRKVYVGQGQDCISFVKFEYVDGSEVVAGDEHGEQTQQVEEFEVDEDDYIVYVEAFRETVTQETIVALKFETFKGKTNMHIETSPGVKFVLQGGKIVGFHGRSTNVLHSLGAYVSFSSTLDSFGNWLKVEQKGKAPGLRCSHAIAQVGNKIYSFGGEFTPNVPIDKDLYVFDLKTGKWSIAPATGDIPHLSCLGVRMVSVGTNLYVFGGRDADRKYNAFYSYDTTKNVWKLLTPLEEGPTPRSFHSMAADDKNIYVFGGVSATERLKTLDAYNIVDQKWKQCATPGESFSIRGGAGLEVVQGKVWVVYGFNGCEIDDVHYYDPVEDKWTQVETFGEKPSARSVFASAVVGKHIVIFGGEVAMDPQAHVGPGQLMDGTFALNTVTLKWERLDKLGEEKEVTPEIRGWTASTSATINGKKGLLMHGGKAQTNDQMVLKLEAKGGKKGNVWDDGVHENVRKVYVGQGQDCISFVKFEYVDGSEVVAGDEHGEQTQQVEEFEVDEDDYIVYVEAFRETVTQETIVALKFETFKGKTNMHIETSPGVKFVLQGGKIVGFHGRSTNVLHSLGAYVSFSSTLDSFGNWLKVTPEIRGWTASTSATINGKKGLLMHGGKAQTNDRFEDLFFYEFNSA</sequence>
<evidence type="ECO:0000256" key="5">
    <source>
        <dbReference type="ARBA" id="ARBA00022737"/>
    </source>
</evidence>
<feature type="domain" description="Jacalin-type lectin" evidence="8">
    <location>
        <begin position="857"/>
        <end position="994"/>
    </location>
</feature>
<dbReference type="InterPro" id="IPR015915">
    <property type="entry name" value="Kelch-typ_b-propeller"/>
</dbReference>
<proteinExistence type="inferred from homology"/>
<evidence type="ECO:0000313" key="9">
    <source>
        <dbReference type="EMBL" id="KAH0927124.1"/>
    </source>
</evidence>
<keyword evidence="4" id="KW-0430">Lectin</keyword>
<evidence type="ECO:0000256" key="6">
    <source>
        <dbReference type="ARBA" id="ARBA00023004"/>
    </source>
</evidence>
<name>A0ABQ8DCL0_BRANA</name>
<feature type="domain" description="Jacalin-type lectin" evidence="8">
    <location>
        <begin position="405"/>
        <end position="542"/>
    </location>
</feature>
<evidence type="ECO:0000256" key="4">
    <source>
        <dbReference type="ARBA" id="ARBA00022734"/>
    </source>
</evidence>
<dbReference type="SUPFAM" id="SSF117281">
    <property type="entry name" value="Kelch motif"/>
    <property type="match status" value="3"/>
</dbReference>
<accession>A0ABQ8DCL0</accession>
<dbReference type="Gene3D" id="2.100.10.30">
    <property type="entry name" value="Jacalin-like lectin domain"/>
    <property type="match status" value="4"/>
</dbReference>
<dbReference type="Pfam" id="PF01419">
    <property type="entry name" value="Jacalin"/>
    <property type="match status" value="4"/>
</dbReference>
<dbReference type="SUPFAM" id="SSF51101">
    <property type="entry name" value="Mannose-binding lectins"/>
    <property type="match status" value="4"/>
</dbReference>
<evidence type="ECO:0000259" key="8">
    <source>
        <dbReference type="PROSITE" id="PS51752"/>
    </source>
</evidence>
<dbReference type="Pfam" id="PF24681">
    <property type="entry name" value="Kelch_KLHDC2_KLHL20_DRC7"/>
    <property type="match status" value="3"/>
</dbReference>
<dbReference type="InterPro" id="IPR036404">
    <property type="entry name" value="Jacalin-like_lectin_dom_sf"/>
</dbReference>
<dbReference type="Gene3D" id="2.120.10.80">
    <property type="entry name" value="Kelch-type beta propeller"/>
    <property type="match status" value="3"/>
</dbReference>
<dbReference type="Proteomes" id="UP000824890">
    <property type="component" value="Unassembled WGS sequence"/>
</dbReference>
<reference evidence="9 10" key="1">
    <citation type="submission" date="2021-05" db="EMBL/GenBank/DDBJ databases">
        <title>Genome Assembly of Synthetic Allotetraploid Brassica napus Reveals Homoeologous Exchanges between Subgenomes.</title>
        <authorList>
            <person name="Davis J.T."/>
        </authorList>
    </citation>
    <scope>NUCLEOTIDE SEQUENCE [LARGE SCALE GENOMIC DNA]</scope>
    <source>
        <strain evidence="10">cv. Da-Ae</strain>
        <tissue evidence="9">Seedling</tissue>
    </source>
</reference>
<dbReference type="InterPro" id="IPR033734">
    <property type="entry name" value="Jacalin-like_lectin_dom_plant"/>
</dbReference>
<keyword evidence="6" id="KW-0408">Iron</keyword>
<evidence type="ECO:0000313" key="10">
    <source>
        <dbReference type="Proteomes" id="UP000824890"/>
    </source>
</evidence>
<dbReference type="PANTHER" id="PTHR47435">
    <property type="entry name" value="KELCH REPEAT PROTEIN (AFU_ORTHOLOGUE AFUA_5G12780)"/>
    <property type="match status" value="1"/>
</dbReference>
<dbReference type="PANTHER" id="PTHR47435:SF8">
    <property type="entry name" value="JACALIN-TYPE LECTIN DOMAIN-CONTAINING PROTEIN"/>
    <property type="match status" value="1"/>
</dbReference>